<dbReference type="Proteomes" id="UP001597468">
    <property type="component" value="Unassembled WGS sequence"/>
</dbReference>
<reference evidence="3" key="1">
    <citation type="journal article" date="2019" name="Int. J. Syst. Evol. Microbiol.">
        <title>The Global Catalogue of Microorganisms (GCM) 10K type strain sequencing project: providing services to taxonomists for standard genome sequencing and annotation.</title>
        <authorList>
            <consortium name="The Broad Institute Genomics Platform"/>
            <consortium name="The Broad Institute Genome Sequencing Center for Infectious Disease"/>
            <person name="Wu L."/>
            <person name="Ma J."/>
        </authorList>
    </citation>
    <scope>NUCLEOTIDE SEQUENCE [LARGE SCALE GENOMIC DNA]</scope>
    <source>
        <strain evidence="3">KCTC 42585</strain>
    </source>
</reference>
<dbReference type="RefSeq" id="WP_380752696.1">
    <property type="nucleotide sequence ID" value="NZ_JBHULT010000010.1"/>
</dbReference>
<evidence type="ECO:0000259" key="1">
    <source>
        <dbReference type="Pfam" id="PF02230"/>
    </source>
</evidence>
<dbReference type="SUPFAM" id="SSF53474">
    <property type="entry name" value="alpha/beta-Hydrolases"/>
    <property type="match status" value="1"/>
</dbReference>
<evidence type="ECO:0000313" key="2">
    <source>
        <dbReference type="EMBL" id="MFD2518486.1"/>
    </source>
</evidence>
<dbReference type="InterPro" id="IPR029058">
    <property type="entry name" value="AB_hydrolase_fold"/>
</dbReference>
<comment type="caution">
    <text evidence="2">The sequence shown here is derived from an EMBL/GenBank/DDBJ whole genome shotgun (WGS) entry which is preliminary data.</text>
</comment>
<dbReference type="InterPro" id="IPR003140">
    <property type="entry name" value="PLipase/COase/thioEstase"/>
</dbReference>
<dbReference type="GO" id="GO:0016787">
    <property type="term" value="F:hydrolase activity"/>
    <property type="evidence" value="ECO:0007669"/>
    <property type="project" value="UniProtKB-KW"/>
</dbReference>
<accession>A0ABW5IXS1</accession>
<dbReference type="Pfam" id="PF02230">
    <property type="entry name" value="Abhydrolase_2"/>
    <property type="match status" value="1"/>
</dbReference>
<gene>
    <name evidence="2" type="ORF">ACFSTG_11310</name>
</gene>
<name>A0ABW5IXS1_9FLAO</name>
<proteinExistence type="predicted"/>
<sequence length="213" mass="24934">MMNEKQVSYKSVNSYSTLNERTDKTENVWVVFHGIGYLSRYFLKYFRHLNQEKNYIIAPQAPSKYYLNGKYEHVGASWATRENTEQDIQNVLAYLDEIYEKEGLKNAKNLILFGYSQGVSIVTRWIARRKIPCSKLILNSGRLPNELKPEDFTFLQGTEISFVYGTEDPFVNKEFLESEEKRIWELFPTNLKFIPFDGGHEVNMGVILKFAEE</sequence>
<keyword evidence="2" id="KW-0378">Hydrolase</keyword>
<organism evidence="2 3">
    <name type="scientific">Salinimicrobium flavum</name>
    <dbReference type="NCBI Taxonomy" id="1737065"/>
    <lineage>
        <taxon>Bacteria</taxon>
        <taxon>Pseudomonadati</taxon>
        <taxon>Bacteroidota</taxon>
        <taxon>Flavobacteriia</taxon>
        <taxon>Flavobacteriales</taxon>
        <taxon>Flavobacteriaceae</taxon>
        <taxon>Salinimicrobium</taxon>
    </lineage>
</organism>
<protein>
    <submittedName>
        <fullName evidence="2">Alpha/beta hydrolase</fullName>
    </submittedName>
</protein>
<evidence type="ECO:0000313" key="3">
    <source>
        <dbReference type="Proteomes" id="UP001597468"/>
    </source>
</evidence>
<dbReference type="Gene3D" id="3.40.50.1820">
    <property type="entry name" value="alpha/beta hydrolase"/>
    <property type="match status" value="1"/>
</dbReference>
<feature type="domain" description="Phospholipase/carboxylesterase/thioesterase" evidence="1">
    <location>
        <begin position="18"/>
        <end position="201"/>
    </location>
</feature>
<dbReference type="EMBL" id="JBHULT010000010">
    <property type="protein sequence ID" value="MFD2518486.1"/>
    <property type="molecule type" value="Genomic_DNA"/>
</dbReference>
<keyword evidence="3" id="KW-1185">Reference proteome</keyword>